<dbReference type="EMBL" id="LR743591">
    <property type="protein sequence ID" value="CAA2618861.1"/>
    <property type="molecule type" value="Genomic_DNA"/>
</dbReference>
<keyword evidence="5 6" id="KW-0472">Membrane</keyword>
<evidence type="ECO:0000256" key="3">
    <source>
        <dbReference type="ARBA" id="ARBA00022692"/>
    </source>
</evidence>
<gene>
    <name evidence="8" type="ORF">SI7747_04005028</name>
</gene>
<feature type="compositionally biased region" description="Low complexity" evidence="7">
    <location>
        <begin position="20"/>
        <end position="31"/>
    </location>
</feature>
<comment type="similarity">
    <text evidence="2 6">Belongs to the CTL (choline transporter-like) family.</text>
</comment>
<keyword evidence="9" id="KW-1185">Reference proteome</keyword>
<dbReference type="PANTHER" id="PTHR12385">
    <property type="entry name" value="CHOLINE TRANSPORTER-LIKE (SLC FAMILY 44)"/>
    <property type="match status" value="1"/>
</dbReference>
<reference evidence="8 9" key="1">
    <citation type="submission" date="2019-12" db="EMBL/GenBank/DDBJ databases">
        <authorList>
            <person name="Scholz U."/>
            <person name="Mascher M."/>
            <person name="Fiebig A."/>
        </authorList>
    </citation>
    <scope>NUCLEOTIDE SEQUENCE</scope>
</reference>
<evidence type="ECO:0000313" key="9">
    <source>
        <dbReference type="Proteomes" id="UP001189122"/>
    </source>
</evidence>
<feature type="transmembrane region" description="Helical" evidence="6">
    <location>
        <begin position="167"/>
        <end position="185"/>
    </location>
</feature>
<accession>A0A7I8IL39</accession>
<dbReference type="Proteomes" id="UP001189122">
    <property type="component" value="Unassembled WGS sequence"/>
</dbReference>
<evidence type="ECO:0000256" key="1">
    <source>
        <dbReference type="ARBA" id="ARBA00004141"/>
    </source>
</evidence>
<proteinExistence type="inferred from homology"/>
<comment type="function">
    <text evidence="6">Choline transporter.</text>
</comment>
<evidence type="ECO:0000313" key="8">
    <source>
        <dbReference type="EMBL" id="CAA2618861.1"/>
    </source>
</evidence>
<organism evidence="8">
    <name type="scientific">Spirodela intermedia</name>
    <name type="common">Intermediate duckweed</name>
    <dbReference type="NCBI Taxonomy" id="51605"/>
    <lineage>
        <taxon>Eukaryota</taxon>
        <taxon>Viridiplantae</taxon>
        <taxon>Streptophyta</taxon>
        <taxon>Embryophyta</taxon>
        <taxon>Tracheophyta</taxon>
        <taxon>Spermatophyta</taxon>
        <taxon>Magnoliopsida</taxon>
        <taxon>Liliopsida</taxon>
        <taxon>Araceae</taxon>
        <taxon>Lemnoideae</taxon>
        <taxon>Spirodela</taxon>
    </lineage>
</organism>
<evidence type="ECO:0000256" key="4">
    <source>
        <dbReference type="ARBA" id="ARBA00022989"/>
    </source>
</evidence>
<evidence type="ECO:0000256" key="7">
    <source>
        <dbReference type="SAM" id="MobiDB-lite"/>
    </source>
</evidence>
<protein>
    <recommendedName>
        <fullName evidence="6">Choline transporter-like protein</fullName>
    </recommendedName>
</protein>
<dbReference type="EMBL" id="CACRZD030000004">
    <property type="protein sequence ID" value="CAA6658584.1"/>
    <property type="molecule type" value="Genomic_DNA"/>
</dbReference>
<comment type="subcellular location">
    <subcellularLocation>
        <location evidence="6">Cell membrane</location>
        <topology evidence="6">Multi-pass membrane protein</topology>
    </subcellularLocation>
    <subcellularLocation>
        <location evidence="1">Membrane</location>
        <topology evidence="1">Multi-pass membrane protein</topology>
    </subcellularLocation>
</comment>
<feature type="transmembrane region" description="Helical" evidence="6">
    <location>
        <begin position="205"/>
        <end position="235"/>
    </location>
</feature>
<dbReference type="GO" id="GO:0022857">
    <property type="term" value="F:transmembrane transporter activity"/>
    <property type="evidence" value="ECO:0007669"/>
    <property type="project" value="UniProtKB-UniRule"/>
</dbReference>
<dbReference type="PANTHER" id="PTHR12385:SF84">
    <property type="entry name" value="CHOLINE TRANSPORTER-LIKE PROTEIN"/>
    <property type="match status" value="1"/>
</dbReference>
<dbReference type="InterPro" id="IPR007603">
    <property type="entry name" value="Choline_transptr-like"/>
</dbReference>
<dbReference type="Pfam" id="PF04515">
    <property type="entry name" value="Choline_transpo"/>
    <property type="match status" value="1"/>
</dbReference>
<feature type="transmembrane region" description="Helical" evidence="6">
    <location>
        <begin position="67"/>
        <end position="90"/>
    </location>
</feature>
<dbReference type="AlphaFoldDB" id="A0A7I8IL39"/>
<feature type="transmembrane region" description="Helical" evidence="6">
    <location>
        <begin position="126"/>
        <end position="146"/>
    </location>
</feature>
<keyword evidence="4 6" id="KW-1133">Transmembrane helix</keyword>
<name>A0A7I8IL39_SPIIN</name>
<evidence type="ECO:0000256" key="6">
    <source>
        <dbReference type="RuleBase" id="RU368066"/>
    </source>
</evidence>
<evidence type="ECO:0000256" key="2">
    <source>
        <dbReference type="ARBA" id="ARBA00007168"/>
    </source>
</evidence>
<dbReference type="GO" id="GO:0005886">
    <property type="term" value="C:plasma membrane"/>
    <property type="evidence" value="ECO:0007669"/>
    <property type="project" value="UniProtKB-SubCell"/>
</dbReference>
<keyword evidence="3 6" id="KW-0812">Transmembrane</keyword>
<feature type="transmembrane region" description="Helical" evidence="6">
    <location>
        <begin position="102"/>
        <end position="120"/>
    </location>
</feature>
<comment type="caution">
    <text evidence="6">Lacks conserved residue(s) required for the propagation of feature annotation.</text>
</comment>
<evidence type="ECO:0000256" key="5">
    <source>
        <dbReference type="ARBA" id="ARBA00023136"/>
    </source>
</evidence>
<sequence length="408" mass="43599">MGGREKDGHAGMGCRQQRESPATGAPAASPARSGWSSSSCISSPSFALIIFLAVRGQVNKRSDFRPAFWYLPILAATGCSAIAAAVWLLVVLRWPSRAVKAAFWFAPLLTLALGILLIYAETAVSLAFGVIGLVLSLGLSLYACWVRPRLPHANEIMASSLPGTHGVAGRMAAFVAIALAVGFIWSSIWSLGAGGVAAARPRFSVVYIVLLLFNLTWTMEVIRNILTVTIAGFAYMRLGRGVNIDPGEAWRNAWTTSLGNVCLGSAIVPPIVALRGAARSVSLVSGDADEFLFSCTACFMGAADRLIELGNRWGFVHVGVYAKGFVAASEDTWKLFLLHRMEPVIDLDVTSSFCFLSASPGNRITMSWPQACVSALHVAYAENPRFQQHLVTPITDRIQSLAGSAGHV</sequence>
<feature type="region of interest" description="Disordered" evidence="7">
    <location>
        <begin position="1"/>
        <end position="31"/>
    </location>
</feature>